<feature type="compositionally biased region" description="Pro residues" evidence="1">
    <location>
        <begin position="368"/>
        <end position="385"/>
    </location>
</feature>
<dbReference type="EMBL" id="CM035407">
    <property type="protein sequence ID" value="KAH7442907.1"/>
    <property type="molecule type" value="Genomic_DNA"/>
</dbReference>
<keyword evidence="2" id="KW-0472">Membrane</keyword>
<evidence type="ECO:0000313" key="4">
    <source>
        <dbReference type="Proteomes" id="UP000825935"/>
    </source>
</evidence>
<keyword evidence="2" id="KW-0812">Transmembrane</keyword>
<feature type="compositionally biased region" description="Basic and acidic residues" evidence="1">
    <location>
        <begin position="113"/>
        <end position="129"/>
    </location>
</feature>
<evidence type="ECO:0000313" key="3">
    <source>
        <dbReference type="EMBL" id="KAH7442907.1"/>
    </source>
</evidence>
<accession>A0A8T2V396</accession>
<gene>
    <name evidence="3" type="ORF">KP509_02G007200</name>
</gene>
<feature type="compositionally biased region" description="Acidic residues" evidence="1">
    <location>
        <begin position="130"/>
        <end position="143"/>
    </location>
</feature>
<evidence type="ECO:0000256" key="1">
    <source>
        <dbReference type="SAM" id="MobiDB-lite"/>
    </source>
</evidence>
<sequence>MASELGPVGVALSVVFALFMIVLFTEIYYVWWIRRRRRLDQGNVTRCTTSSRTKAAWRWACVLVLRALELCRWRVCREALVARWKFRSRPKNMCSDSWTRLLSWRKRAEDTEKEWSGTLEEEGKAGKQDDDTEEVSEGEDDEEEDLLKIAGFWGPHRLLFTIMEEPDEEKKAVEELEQQQPQACKGRGSRAGSRASSELLFVDTSSSCSTSPFVTPSSSPPFATPLGSPASPWVPLSANPFLPCKPVEVDSTSSSSTSSSSPRLLGRTPLSRCREGNSSLSPSLSSSSLSSTPAVGSPCGLTLPPPFVSSPCCKQHPRHPLGLLLDPLPLPNSGPHCDNRVYPLTVECSNDIHTAFSDYSSCKSSGPPSTPPAFHIPPPSQPTTPRPFRASLHLKRAASAFPSPSHSNVVAHLSS</sequence>
<name>A0A8T2V396_CERRI</name>
<feature type="region of interest" description="Disordered" evidence="1">
    <location>
        <begin position="113"/>
        <end position="143"/>
    </location>
</feature>
<comment type="caution">
    <text evidence="3">The sequence shown here is derived from an EMBL/GenBank/DDBJ whole genome shotgun (WGS) entry which is preliminary data.</text>
</comment>
<dbReference type="PANTHER" id="PTHR34054:SF2">
    <property type="entry name" value="EXPRESSED PROTEIN"/>
    <property type="match status" value="1"/>
</dbReference>
<dbReference type="AlphaFoldDB" id="A0A8T2V396"/>
<feature type="compositionally biased region" description="Low complexity" evidence="1">
    <location>
        <begin position="278"/>
        <end position="290"/>
    </location>
</feature>
<feature type="compositionally biased region" description="Low complexity" evidence="1">
    <location>
        <begin position="206"/>
        <end position="217"/>
    </location>
</feature>
<dbReference type="Proteomes" id="UP000825935">
    <property type="component" value="Chromosome 2"/>
</dbReference>
<evidence type="ECO:0000256" key="2">
    <source>
        <dbReference type="SAM" id="Phobius"/>
    </source>
</evidence>
<feature type="region of interest" description="Disordered" evidence="1">
    <location>
        <begin position="248"/>
        <end position="290"/>
    </location>
</feature>
<protein>
    <submittedName>
        <fullName evidence="3">Uncharacterized protein</fullName>
    </submittedName>
</protein>
<feature type="region of interest" description="Disordered" evidence="1">
    <location>
        <begin position="363"/>
        <end position="389"/>
    </location>
</feature>
<dbReference type="PANTHER" id="PTHR34054">
    <property type="entry name" value="EXPRESSED PROTEIN"/>
    <property type="match status" value="1"/>
</dbReference>
<feature type="compositionally biased region" description="Low complexity" evidence="1">
    <location>
        <begin position="251"/>
        <end position="271"/>
    </location>
</feature>
<keyword evidence="2" id="KW-1133">Transmembrane helix</keyword>
<dbReference type="EMBL" id="CM035407">
    <property type="protein sequence ID" value="KAH7442906.1"/>
    <property type="molecule type" value="Genomic_DNA"/>
</dbReference>
<dbReference type="InterPro" id="IPR045884">
    <property type="entry name" value="At5g59350-like"/>
</dbReference>
<feature type="region of interest" description="Disordered" evidence="1">
    <location>
        <begin position="206"/>
        <end position="225"/>
    </location>
</feature>
<reference evidence="3" key="1">
    <citation type="submission" date="2021-08" db="EMBL/GenBank/DDBJ databases">
        <title>WGS assembly of Ceratopteris richardii.</title>
        <authorList>
            <person name="Marchant D.B."/>
            <person name="Chen G."/>
            <person name="Jenkins J."/>
            <person name="Shu S."/>
            <person name="Leebens-Mack J."/>
            <person name="Grimwood J."/>
            <person name="Schmutz J."/>
            <person name="Soltis P."/>
            <person name="Soltis D."/>
            <person name="Chen Z.-H."/>
        </authorList>
    </citation>
    <scope>NUCLEOTIDE SEQUENCE</scope>
    <source>
        <strain evidence="3">Whitten #5841</strain>
        <tissue evidence="3">Leaf</tissue>
    </source>
</reference>
<proteinExistence type="predicted"/>
<keyword evidence="4" id="KW-1185">Reference proteome</keyword>
<feature type="transmembrane region" description="Helical" evidence="2">
    <location>
        <begin position="6"/>
        <end position="31"/>
    </location>
</feature>
<organism evidence="3 4">
    <name type="scientific">Ceratopteris richardii</name>
    <name type="common">Triangle waterfern</name>
    <dbReference type="NCBI Taxonomy" id="49495"/>
    <lineage>
        <taxon>Eukaryota</taxon>
        <taxon>Viridiplantae</taxon>
        <taxon>Streptophyta</taxon>
        <taxon>Embryophyta</taxon>
        <taxon>Tracheophyta</taxon>
        <taxon>Polypodiopsida</taxon>
        <taxon>Polypodiidae</taxon>
        <taxon>Polypodiales</taxon>
        <taxon>Pteridineae</taxon>
        <taxon>Pteridaceae</taxon>
        <taxon>Parkerioideae</taxon>
        <taxon>Ceratopteris</taxon>
    </lineage>
</organism>